<gene>
    <name evidence="1" type="ORF">METZ01_LOCUS372404</name>
</gene>
<dbReference type="EMBL" id="UINC01135418">
    <property type="protein sequence ID" value="SVD19550.1"/>
    <property type="molecule type" value="Genomic_DNA"/>
</dbReference>
<organism evidence="1">
    <name type="scientific">marine metagenome</name>
    <dbReference type="NCBI Taxonomy" id="408172"/>
    <lineage>
        <taxon>unclassified sequences</taxon>
        <taxon>metagenomes</taxon>
        <taxon>ecological metagenomes</taxon>
    </lineage>
</organism>
<reference evidence="1" key="1">
    <citation type="submission" date="2018-05" db="EMBL/GenBank/DDBJ databases">
        <authorList>
            <person name="Lanie J.A."/>
            <person name="Ng W.-L."/>
            <person name="Kazmierczak K.M."/>
            <person name="Andrzejewski T.M."/>
            <person name="Davidsen T.M."/>
            <person name="Wayne K.J."/>
            <person name="Tettelin H."/>
            <person name="Glass J.I."/>
            <person name="Rusch D."/>
            <person name="Podicherti R."/>
            <person name="Tsui H.-C.T."/>
            <person name="Winkler M.E."/>
        </authorList>
    </citation>
    <scope>NUCLEOTIDE SEQUENCE</scope>
</reference>
<dbReference type="AlphaFoldDB" id="A0A382TBP7"/>
<accession>A0A382TBP7</accession>
<name>A0A382TBP7_9ZZZZ</name>
<evidence type="ECO:0000313" key="1">
    <source>
        <dbReference type="EMBL" id="SVD19550.1"/>
    </source>
</evidence>
<protein>
    <submittedName>
        <fullName evidence="1">Uncharacterized protein</fullName>
    </submittedName>
</protein>
<feature type="non-terminal residue" evidence="1">
    <location>
        <position position="1"/>
    </location>
</feature>
<proteinExistence type="predicted"/>
<sequence>AVYEGVTRGILVIGDWITRDDGCRAFIATPVTSGGVSSTNGLDRLAEE</sequence>